<evidence type="ECO:0000313" key="2">
    <source>
        <dbReference type="EMBL" id="KAK2944653.1"/>
    </source>
</evidence>
<reference evidence="2 3" key="1">
    <citation type="journal article" date="2022" name="bioRxiv">
        <title>Genomics of Preaxostyla Flagellates Illuminates Evolutionary Transitions and the Path Towards Mitochondrial Loss.</title>
        <authorList>
            <person name="Novak L.V.F."/>
            <person name="Treitli S.C."/>
            <person name="Pyrih J."/>
            <person name="Halakuc P."/>
            <person name="Pipaliya S.V."/>
            <person name="Vacek V."/>
            <person name="Brzon O."/>
            <person name="Soukal P."/>
            <person name="Eme L."/>
            <person name="Dacks J.B."/>
            <person name="Karnkowska A."/>
            <person name="Elias M."/>
            <person name="Hampl V."/>
        </authorList>
    </citation>
    <scope>NUCLEOTIDE SEQUENCE [LARGE SCALE GENOMIC DNA]</scope>
    <source>
        <strain evidence="2">NAU3</strain>
        <tissue evidence="2">Gut</tissue>
    </source>
</reference>
<dbReference type="Proteomes" id="UP001281761">
    <property type="component" value="Unassembled WGS sequence"/>
</dbReference>
<sequence>MCVFDVFLCGRDEEGSGHVTEHGVSHPLSTSPSAGLTHCRPHPLPTSPSAHLTLCRPHPLPTSPSADLTLCRPHPLPTSPTADLTLCHPHPLPTSSSTYVILCRPHPLPTSPTADLTLCRPHPLPTSPSADLTHCRPHPLPTSPSADLTLCRPHPLPTSPTADLTHCRPHPLPSSPTADLILYIRHPLPTSPTADLTHCRPHPLPTSPTADLILYIRHPLPTSPTADLTHCRPHPLPTSPTADLTLCHPHPLPTSSSAECGQRAAWSNGLCDRPRKERPAETGCWKRGNHQSHPSQHLLALCTDDVEAPATAIAAQEQSTEQRIKKEMRVTTTKRISCRRVDGVKPPTVGHCERGGGGGQRVEKSEGNVLTMVITHESWMDTVPFEKLTEAPKQTGGIQQEEGNNTEGSEHHCRRYLSRLGMDILRISRRMVDPLLSWVRSTL</sequence>
<accession>A0ABQ9WZA9</accession>
<gene>
    <name evidence="2" type="ORF">BLNAU_20452</name>
</gene>
<name>A0ABQ9WZA9_9EUKA</name>
<evidence type="ECO:0000256" key="1">
    <source>
        <dbReference type="SAM" id="MobiDB-lite"/>
    </source>
</evidence>
<keyword evidence="3" id="KW-1185">Reference proteome</keyword>
<dbReference type="EMBL" id="JARBJD010000290">
    <property type="protein sequence ID" value="KAK2944653.1"/>
    <property type="molecule type" value="Genomic_DNA"/>
</dbReference>
<protein>
    <submittedName>
        <fullName evidence="2">Uncharacterized protein</fullName>
    </submittedName>
</protein>
<organism evidence="2 3">
    <name type="scientific">Blattamonas nauphoetae</name>
    <dbReference type="NCBI Taxonomy" id="2049346"/>
    <lineage>
        <taxon>Eukaryota</taxon>
        <taxon>Metamonada</taxon>
        <taxon>Preaxostyla</taxon>
        <taxon>Oxymonadida</taxon>
        <taxon>Blattamonas</taxon>
    </lineage>
</organism>
<evidence type="ECO:0000313" key="3">
    <source>
        <dbReference type="Proteomes" id="UP001281761"/>
    </source>
</evidence>
<proteinExistence type="predicted"/>
<feature type="region of interest" description="Disordered" evidence="1">
    <location>
        <begin position="16"/>
        <end position="36"/>
    </location>
</feature>
<comment type="caution">
    <text evidence="2">The sequence shown here is derived from an EMBL/GenBank/DDBJ whole genome shotgun (WGS) entry which is preliminary data.</text>
</comment>